<organism evidence="2 3">
    <name type="scientific">Oldenlandia corymbosa var. corymbosa</name>
    <dbReference type="NCBI Taxonomy" id="529605"/>
    <lineage>
        <taxon>Eukaryota</taxon>
        <taxon>Viridiplantae</taxon>
        <taxon>Streptophyta</taxon>
        <taxon>Embryophyta</taxon>
        <taxon>Tracheophyta</taxon>
        <taxon>Spermatophyta</taxon>
        <taxon>Magnoliopsida</taxon>
        <taxon>eudicotyledons</taxon>
        <taxon>Gunneridae</taxon>
        <taxon>Pentapetalae</taxon>
        <taxon>asterids</taxon>
        <taxon>lamiids</taxon>
        <taxon>Gentianales</taxon>
        <taxon>Rubiaceae</taxon>
        <taxon>Rubioideae</taxon>
        <taxon>Spermacoceae</taxon>
        <taxon>Hedyotis-Oldenlandia complex</taxon>
        <taxon>Oldenlandia</taxon>
    </lineage>
</organism>
<evidence type="ECO:0000256" key="1">
    <source>
        <dbReference type="SAM" id="MobiDB-lite"/>
    </source>
</evidence>
<dbReference type="Proteomes" id="UP001161247">
    <property type="component" value="Chromosome 8"/>
</dbReference>
<dbReference type="AlphaFoldDB" id="A0AAV1E9D8"/>
<gene>
    <name evidence="2" type="ORF">OLC1_LOCUS22610</name>
</gene>
<accession>A0AAV1E9D8</accession>
<feature type="region of interest" description="Disordered" evidence="1">
    <location>
        <begin position="120"/>
        <end position="159"/>
    </location>
</feature>
<evidence type="ECO:0000313" key="3">
    <source>
        <dbReference type="Proteomes" id="UP001161247"/>
    </source>
</evidence>
<proteinExistence type="predicted"/>
<name>A0AAV1E9D8_OLDCO</name>
<evidence type="ECO:0000313" key="2">
    <source>
        <dbReference type="EMBL" id="CAI9116262.1"/>
    </source>
</evidence>
<feature type="compositionally biased region" description="Basic and acidic residues" evidence="1">
    <location>
        <begin position="144"/>
        <end position="159"/>
    </location>
</feature>
<feature type="compositionally biased region" description="Acidic residues" evidence="1">
    <location>
        <begin position="134"/>
        <end position="143"/>
    </location>
</feature>
<protein>
    <submittedName>
        <fullName evidence="2">OLC1v1017359C1</fullName>
    </submittedName>
</protein>
<reference evidence="2" key="1">
    <citation type="submission" date="2023-03" db="EMBL/GenBank/DDBJ databases">
        <authorList>
            <person name="Julca I."/>
        </authorList>
    </citation>
    <scope>NUCLEOTIDE SEQUENCE</scope>
</reference>
<sequence length="159" mass="18754">MERNSGVLGFIIFMEKKLALMFRVLFTIQEPAHSLFQMRKLHRTETSNSLSEEIANATEFLKRKQIEMAEDHDLSVMEIISGISEIVCFEIKGYWGSLSMLLEPQVMDYYYYDEISDEEHSSDEDSLYEHENSDLSDENDSFYDSDRSDHEFRDDGDWF</sequence>
<keyword evidence="3" id="KW-1185">Reference proteome</keyword>
<dbReference type="EMBL" id="OX459125">
    <property type="protein sequence ID" value="CAI9116262.1"/>
    <property type="molecule type" value="Genomic_DNA"/>
</dbReference>